<reference evidence="1 2" key="1">
    <citation type="submission" date="2019-09" db="EMBL/GenBank/DDBJ databases">
        <title>Reversal of blaTEM antimicrobial resistance by CRISPR-Cas9 in clinical E. coli and other Enterobacteriaceae strains.</title>
        <authorList>
            <person name="Tagliaferri T."/>
            <person name="Guimaraes N."/>
            <person name="Pereira M."/>
            <person name="Felicori L."/>
            <person name="Horz H.-P."/>
            <person name="Santos S."/>
            <person name="Mendes T."/>
        </authorList>
    </citation>
    <scope>NUCLEOTIDE SEQUENCE [LARGE SCALE GENOMIC DNA]</scope>
    <source>
        <strain evidence="1 2">E2_blaTEM_MG</strain>
    </source>
</reference>
<sequence>MESDVMTQPAKKAPSIKLLFSALLLVMLLSSLDQTIVSTALPTIVGELGGLDKL</sequence>
<organism evidence="1 2">
    <name type="scientific">Enterobacter hormaechei</name>
    <dbReference type="NCBI Taxonomy" id="158836"/>
    <lineage>
        <taxon>Bacteria</taxon>
        <taxon>Pseudomonadati</taxon>
        <taxon>Pseudomonadota</taxon>
        <taxon>Gammaproteobacteria</taxon>
        <taxon>Enterobacterales</taxon>
        <taxon>Enterobacteriaceae</taxon>
        <taxon>Enterobacter</taxon>
        <taxon>Enterobacter cloacae complex</taxon>
    </lineage>
</organism>
<dbReference type="AlphaFoldDB" id="A0A6L3Y3N1"/>
<name>A0A6L3Y3N1_9ENTR</name>
<evidence type="ECO:0000313" key="2">
    <source>
        <dbReference type="Proteomes" id="UP000476281"/>
    </source>
</evidence>
<proteinExistence type="predicted"/>
<comment type="caution">
    <text evidence="1">The sequence shown here is derived from an EMBL/GenBank/DDBJ whole genome shotgun (WGS) entry which is preliminary data.</text>
</comment>
<accession>A0A6L3Y3N1</accession>
<evidence type="ECO:0000313" key="1">
    <source>
        <dbReference type="EMBL" id="KAB2525671.1"/>
    </source>
</evidence>
<feature type="non-terminal residue" evidence="1">
    <location>
        <position position="54"/>
    </location>
</feature>
<gene>
    <name evidence="1" type="ORF">F9C29_09520</name>
</gene>
<protein>
    <submittedName>
        <fullName evidence="1">MFS transporter</fullName>
    </submittedName>
</protein>
<dbReference type="Proteomes" id="UP000476281">
    <property type="component" value="Unassembled WGS sequence"/>
</dbReference>
<dbReference type="EMBL" id="WBSZ01000228">
    <property type="protein sequence ID" value="KAB2525671.1"/>
    <property type="molecule type" value="Genomic_DNA"/>
</dbReference>